<gene>
    <name evidence="1" type="ORF">EHQ95_01830</name>
</gene>
<proteinExistence type="predicted"/>
<evidence type="ECO:0000313" key="1">
    <source>
        <dbReference type="EMBL" id="TGM61519.1"/>
    </source>
</evidence>
<accession>A0ABY2NU27</accession>
<keyword evidence="2" id="KW-1185">Reference proteome</keyword>
<dbReference type="EMBL" id="RQHF01000007">
    <property type="protein sequence ID" value="TGM61519.1"/>
    <property type="molecule type" value="Genomic_DNA"/>
</dbReference>
<protein>
    <recommendedName>
        <fullName evidence="3">YtxH domain-containing protein</fullName>
    </recommendedName>
</protein>
<comment type="caution">
    <text evidence="1">The sequence shown here is derived from an EMBL/GenBank/DDBJ whole genome shotgun (WGS) entry which is preliminary data.</text>
</comment>
<sequence>MNQDDQDILQTLIKGGLLGAGLTALLKQGDADGEDLTIGAILGAVAVAAHQASQRAERTDIPILVQKGDSLYWKEKNGKMTFFKKLPSGKHSSPPKFTLS</sequence>
<evidence type="ECO:0008006" key="3">
    <source>
        <dbReference type="Google" id="ProtNLM"/>
    </source>
</evidence>
<dbReference type="Proteomes" id="UP000298112">
    <property type="component" value="Unassembled WGS sequence"/>
</dbReference>
<organism evidence="1 2">
    <name type="scientific">Leptospira vanthielii</name>
    <dbReference type="NCBI Taxonomy" id="293085"/>
    <lineage>
        <taxon>Bacteria</taxon>
        <taxon>Pseudomonadati</taxon>
        <taxon>Spirochaetota</taxon>
        <taxon>Spirochaetia</taxon>
        <taxon>Leptospirales</taxon>
        <taxon>Leptospiraceae</taxon>
        <taxon>Leptospira</taxon>
    </lineage>
</organism>
<evidence type="ECO:0000313" key="2">
    <source>
        <dbReference type="Proteomes" id="UP000298112"/>
    </source>
</evidence>
<name>A0ABY2NU27_9LEPT</name>
<reference evidence="2" key="1">
    <citation type="journal article" date="2019" name="PLoS Negl. Trop. Dis.">
        <title>Revisiting the worldwide diversity of Leptospira species in the environment.</title>
        <authorList>
            <person name="Vincent A.T."/>
            <person name="Schiettekatte O."/>
            <person name="Bourhy P."/>
            <person name="Veyrier F.J."/>
            <person name="Picardeau M."/>
        </authorList>
    </citation>
    <scope>NUCLEOTIDE SEQUENCE [LARGE SCALE GENOMIC DNA]</scope>
    <source>
        <strain evidence="2">201601955</strain>
    </source>
</reference>
<dbReference type="RefSeq" id="WP_135656673.1">
    <property type="nucleotide sequence ID" value="NZ_RQHF01000007.1"/>
</dbReference>